<keyword evidence="1" id="KW-0732">Signal</keyword>
<sequence>MMRYAPRTKRHVVAAAIAAVAVVAPLTISSAATPEVGVAEMAAAQRPASRTGVVTRTVETTTTTTLPPAPPSSEQALEILALVNHERTSRGLQRLQLEVKLNNAAQKHTAEQAAIGDIYHFAADGTGPGDRITAAGYAFSSWGENVAAGQRSSEQVMDAWMASPGHCRNILNPSYTELGVGYLETSNSYRTWWTQKFARPRGVDAPAGTYNPAWC</sequence>
<accession>A0A6C7EDU3</accession>
<dbReference type="Gene3D" id="3.40.33.10">
    <property type="entry name" value="CAP"/>
    <property type="match status" value="1"/>
</dbReference>
<keyword evidence="4" id="KW-1185">Reference proteome</keyword>
<dbReference type="InterPro" id="IPR014044">
    <property type="entry name" value="CAP_dom"/>
</dbReference>
<protein>
    <recommendedName>
        <fullName evidence="2">SCP domain-containing protein</fullName>
    </recommendedName>
</protein>
<reference evidence="3 4" key="1">
    <citation type="journal article" date="2013" name="Int. J. Syst. Evol. Microbiol.">
        <title>Ilumatobacter nonamiense sp. nov. and Ilumatobacter coccineum sp. nov., isolated from seashore sand.</title>
        <authorList>
            <person name="Matsumoto A."/>
            <person name="Kasai H."/>
            <person name="Matsuo Y."/>
            <person name="Shizuri Y."/>
            <person name="Ichikawa N."/>
            <person name="Fujita N."/>
            <person name="Omura S."/>
            <person name="Takahashi Y."/>
        </authorList>
    </citation>
    <scope>NUCLEOTIDE SEQUENCE [LARGE SCALE GENOMIC DNA]</scope>
    <source>
        <strain evidence="4">NBRC 103263 / KCTC 29153 / YM16-304</strain>
    </source>
</reference>
<gene>
    <name evidence="3" type="ORF">YM304_41690</name>
</gene>
<evidence type="ECO:0000256" key="1">
    <source>
        <dbReference type="SAM" id="SignalP"/>
    </source>
</evidence>
<name>A0A6C7EDU3_ILUCY</name>
<dbReference type="PANTHER" id="PTHR31157">
    <property type="entry name" value="SCP DOMAIN-CONTAINING PROTEIN"/>
    <property type="match status" value="1"/>
</dbReference>
<evidence type="ECO:0000313" key="4">
    <source>
        <dbReference type="Proteomes" id="UP000011863"/>
    </source>
</evidence>
<dbReference type="AlphaFoldDB" id="A0A6C7EDU3"/>
<dbReference type="Pfam" id="PF00188">
    <property type="entry name" value="CAP"/>
    <property type="match status" value="1"/>
</dbReference>
<dbReference type="SUPFAM" id="SSF55797">
    <property type="entry name" value="PR-1-like"/>
    <property type="match status" value="1"/>
</dbReference>
<dbReference type="PANTHER" id="PTHR31157:SF1">
    <property type="entry name" value="SCP DOMAIN-CONTAINING PROTEIN"/>
    <property type="match status" value="1"/>
</dbReference>
<feature type="domain" description="SCP" evidence="2">
    <location>
        <begin position="80"/>
        <end position="197"/>
    </location>
</feature>
<feature type="chain" id="PRO_5025673981" description="SCP domain-containing protein" evidence="1">
    <location>
        <begin position="32"/>
        <end position="215"/>
    </location>
</feature>
<dbReference type="Proteomes" id="UP000011863">
    <property type="component" value="Chromosome"/>
</dbReference>
<dbReference type="InterPro" id="IPR035940">
    <property type="entry name" value="CAP_sf"/>
</dbReference>
<dbReference type="CDD" id="cd05379">
    <property type="entry name" value="CAP_bacterial"/>
    <property type="match status" value="1"/>
</dbReference>
<organism evidence="3 4">
    <name type="scientific">Ilumatobacter coccineus (strain NBRC 103263 / KCTC 29153 / YM16-304)</name>
    <dbReference type="NCBI Taxonomy" id="1313172"/>
    <lineage>
        <taxon>Bacteria</taxon>
        <taxon>Bacillati</taxon>
        <taxon>Actinomycetota</taxon>
        <taxon>Acidimicrobiia</taxon>
        <taxon>Acidimicrobiales</taxon>
        <taxon>Ilumatobacteraceae</taxon>
        <taxon>Ilumatobacter</taxon>
    </lineage>
</organism>
<dbReference type="KEGG" id="aym:YM304_41690"/>
<evidence type="ECO:0000313" key="3">
    <source>
        <dbReference type="EMBL" id="BAN04483.1"/>
    </source>
</evidence>
<dbReference type="EMBL" id="AP012057">
    <property type="protein sequence ID" value="BAN04483.1"/>
    <property type="molecule type" value="Genomic_DNA"/>
</dbReference>
<proteinExistence type="predicted"/>
<evidence type="ECO:0000259" key="2">
    <source>
        <dbReference type="Pfam" id="PF00188"/>
    </source>
</evidence>
<feature type="signal peptide" evidence="1">
    <location>
        <begin position="1"/>
        <end position="31"/>
    </location>
</feature>